<dbReference type="EMBL" id="CADCTF010000126">
    <property type="protein sequence ID" value="CAA9258556.1"/>
    <property type="molecule type" value="Genomic_DNA"/>
</dbReference>
<keyword evidence="2" id="KW-0413">Isomerase</keyword>
<dbReference type="AlphaFoldDB" id="A0A6J4IQ37"/>
<feature type="region of interest" description="Disordered" evidence="1">
    <location>
        <begin position="20"/>
        <end position="59"/>
    </location>
</feature>
<name>A0A6J4IQ37_9ACTN</name>
<reference evidence="2" key="1">
    <citation type="submission" date="2020-02" db="EMBL/GenBank/DDBJ databases">
        <authorList>
            <person name="Meier V. D."/>
        </authorList>
    </citation>
    <scope>NUCLEOTIDE SEQUENCE</scope>
    <source>
        <strain evidence="2">AVDCRST_MAG50</strain>
    </source>
</reference>
<feature type="region of interest" description="Disordered" evidence="1">
    <location>
        <begin position="261"/>
        <end position="320"/>
    </location>
</feature>
<protein>
    <submittedName>
        <fullName evidence="2">UDP-glucose 4-epimerase</fullName>
        <ecNumber evidence="2">5.1.3.2</ecNumber>
    </submittedName>
</protein>
<feature type="compositionally biased region" description="Low complexity" evidence="1">
    <location>
        <begin position="154"/>
        <end position="166"/>
    </location>
</feature>
<evidence type="ECO:0000256" key="1">
    <source>
        <dbReference type="SAM" id="MobiDB-lite"/>
    </source>
</evidence>
<feature type="region of interest" description="Disordered" evidence="1">
    <location>
        <begin position="84"/>
        <end position="232"/>
    </location>
</feature>
<feature type="compositionally biased region" description="Basic residues" evidence="1">
    <location>
        <begin position="47"/>
        <end position="56"/>
    </location>
</feature>
<dbReference type="EC" id="5.1.3.2" evidence="2"/>
<feature type="compositionally biased region" description="Gly residues" evidence="1">
    <location>
        <begin position="310"/>
        <end position="320"/>
    </location>
</feature>
<sequence length="320" mass="34014">GHGCDHRRCWCDRARRHRSAGGRLDRRTGRSCRPRARPAPGGCRRTGAPRRARRAGCRPSCRGRCGGGLDRLPLHRHRLRRLARQRAAAVGGHPPSPQPPLRVRAGPCRGRAPAGRVGGRPPRRRRHRAAAGHGPRRRDRVVAGPHAGSSALVPEPGGRARAAVPPRSRPGRGHGSRGADPARRHLQRGARRVALDGDGETAGDVRPHRADARAARPAGTRAGPPAGSDRALARCGPLRRAPVDRGQRPAQGVGLEASVLQRGGDRGGAQGVLVPRAEPEASPRGVPRCGRRAGGLRRGPGGVHRRSRWPGGGSGRHLRL</sequence>
<feature type="compositionally biased region" description="Basic residues" evidence="1">
    <location>
        <begin position="121"/>
        <end position="139"/>
    </location>
</feature>
<feature type="compositionally biased region" description="Low complexity" evidence="1">
    <location>
        <begin position="215"/>
        <end position="227"/>
    </location>
</feature>
<feature type="compositionally biased region" description="Basic and acidic residues" evidence="1">
    <location>
        <begin position="203"/>
        <end position="214"/>
    </location>
</feature>
<dbReference type="GO" id="GO:0003978">
    <property type="term" value="F:UDP-glucose 4-epimerase activity"/>
    <property type="evidence" value="ECO:0007669"/>
    <property type="project" value="UniProtKB-EC"/>
</dbReference>
<evidence type="ECO:0000313" key="2">
    <source>
        <dbReference type="EMBL" id="CAA9258556.1"/>
    </source>
</evidence>
<accession>A0A6J4IQ37</accession>
<organism evidence="2">
    <name type="scientific">uncultured Acidimicrobiales bacterium</name>
    <dbReference type="NCBI Taxonomy" id="310071"/>
    <lineage>
        <taxon>Bacteria</taxon>
        <taxon>Bacillati</taxon>
        <taxon>Actinomycetota</taxon>
        <taxon>Acidimicrobiia</taxon>
        <taxon>Acidimicrobiales</taxon>
        <taxon>environmental samples</taxon>
    </lineage>
</organism>
<feature type="compositionally biased region" description="Low complexity" evidence="1">
    <location>
        <begin position="102"/>
        <end position="115"/>
    </location>
</feature>
<feature type="non-terminal residue" evidence="2">
    <location>
        <position position="320"/>
    </location>
</feature>
<proteinExistence type="predicted"/>
<feature type="non-terminal residue" evidence="2">
    <location>
        <position position="1"/>
    </location>
</feature>
<gene>
    <name evidence="2" type="ORF">AVDCRST_MAG50-2748</name>
</gene>